<accession>A0ABQ9WYH2</accession>
<dbReference type="EMBL" id="JARBJD010000293">
    <property type="protein sequence ID" value="KAK2944566.1"/>
    <property type="molecule type" value="Genomic_DNA"/>
</dbReference>
<sequence>MSFEFLISLGKASSITHEMPLHTMSPTCLLSFLHFHFKQTLLIHLTFLSLRTHRLTMNTTHRCSLHFITLPSVSTSLSTTRCSHSFHSEIQILIVQSSD</sequence>
<organism evidence="1 2">
    <name type="scientific">Blattamonas nauphoetae</name>
    <dbReference type="NCBI Taxonomy" id="2049346"/>
    <lineage>
        <taxon>Eukaryota</taxon>
        <taxon>Metamonada</taxon>
        <taxon>Preaxostyla</taxon>
        <taxon>Oxymonadida</taxon>
        <taxon>Blattamonas</taxon>
    </lineage>
</organism>
<keyword evidence="2" id="KW-1185">Reference proteome</keyword>
<gene>
    <name evidence="1" type="ORF">BLNAU_20520</name>
</gene>
<reference evidence="1 2" key="1">
    <citation type="journal article" date="2022" name="bioRxiv">
        <title>Genomics of Preaxostyla Flagellates Illuminates Evolutionary Transitions and the Path Towards Mitochondrial Loss.</title>
        <authorList>
            <person name="Novak L.V.F."/>
            <person name="Treitli S.C."/>
            <person name="Pyrih J."/>
            <person name="Halakuc P."/>
            <person name="Pipaliya S.V."/>
            <person name="Vacek V."/>
            <person name="Brzon O."/>
            <person name="Soukal P."/>
            <person name="Eme L."/>
            <person name="Dacks J.B."/>
            <person name="Karnkowska A."/>
            <person name="Elias M."/>
            <person name="Hampl V."/>
        </authorList>
    </citation>
    <scope>NUCLEOTIDE SEQUENCE [LARGE SCALE GENOMIC DNA]</scope>
    <source>
        <strain evidence="1">NAU3</strain>
        <tissue evidence="1">Gut</tissue>
    </source>
</reference>
<dbReference type="Proteomes" id="UP001281761">
    <property type="component" value="Unassembled WGS sequence"/>
</dbReference>
<proteinExistence type="predicted"/>
<name>A0ABQ9WYH2_9EUKA</name>
<evidence type="ECO:0000313" key="1">
    <source>
        <dbReference type="EMBL" id="KAK2944566.1"/>
    </source>
</evidence>
<protein>
    <submittedName>
        <fullName evidence="1">Uncharacterized protein</fullName>
    </submittedName>
</protein>
<evidence type="ECO:0000313" key="2">
    <source>
        <dbReference type="Proteomes" id="UP001281761"/>
    </source>
</evidence>
<comment type="caution">
    <text evidence="1">The sequence shown here is derived from an EMBL/GenBank/DDBJ whole genome shotgun (WGS) entry which is preliminary data.</text>
</comment>